<comment type="caution">
    <text evidence="2">The sequence shown here is derived from an EMBL/GenBank/DDBJ whole genome shotgun (WGS) entry which is preliminary data.</text>
</comment>
<organism evidence="2 3">
    <name type="scientific">Phytoactinopolyspora halotolerans</name>
    <dbReference type="NCBI Taxonomy" id="1981512"/>
    <lineage>
        <taxon>Bacteria</taxon>
        <taxon>Bacillati</taxon>
        <taxon>Actinomycetota</taxon>
        <taxon>Actinomycetes</taxon>
        <taxon>Jiangellales</taxon>
        <taxon>Jiangellaceae</taxon>
        <taxon>Phytoactinopolyspora</taxon>
    </lineage>
</organism>
<sequence>MPVFVSPVVPPGRLGTRTQPTLEVDELVMRPWRTADADALVAAYEDDEIQRWHVRSMSRSEALEWLASWPARWRTETGADWAIIRDDALAGRVGLRILDLREGTAEIAYWTARAARGNNIAGRATRRLSTWLFQDIGLHRLELRHSTLNEASCRIAEKAGFAYEGTLRQAVLHQDGWHDMHLHARLAADP</sequence>
<evidence type="ECO:0000313" key="3">
    <source>
        <dbReference type="Proteomes" id="UP000475214"/>
    </source>
</evidence>
<dbReference type="RefSeq" id="WP_163738805.1">
    <property type="nucleotide sequence ID" value="NZ_JAAGOA010000009.1"/>
</dbReference>
<evidence type="ECO:0000313" key="2">
    <source>
        <dbReference type="EMBL" id="NEE01355.1"/>
    </source>
</evidence>
<dbReference type="Pfam" id="PF13302">
    <property type="entry name" value="Acetyltransf_3"/>
    <property type="match status" value="1"/>
</dbReference>
<keyword evidence="2" id="KW-0808">Transferase</keyword>
<gene>
    <name evidence="2" type="ORF">G1H10_14360</name>
</gene>
<protein>
    <submittedName>
        <fullName evidence="2">GNAT family N-acetyltransferase</fullName>
    </submittedName>
</protein>
<dbReference type="InterPro" id="IPR000182">
    <property type="entry name" value="GNAT_dom"/>
</dbReference>
<accession>A0A6L9S799</accession>
<dbReference type="InterPro" id="IPR016181">
    <property type="entry name" value="Acyl_CoA_acyltransferase"/>
</dbReference>
<dbReference type="EMBL" id="JAAGOA010000009">
    <property type="protein sequence ID" value="NEE01355.1"/>
    <property type="molecule type" value="Genomic_DNA"/>
</dbReference>
<dbReference type="Proteomes" id="UP000475214">
    <property type="component" value="Unassembled WGS sequence"/>
</dbReference>
<dbReference type="SUPFAM" id="SSF55729">
    <property type="entry name" value="Acyl-CoA N-acyltransferases (Nat)"/>
    <property type="match status" value="1"/>
</dbReference>
<dbReference type="Gene3D" id="3.40.630.30">
    <property type="match status" value="1"/>
</dbReference>
<feature type="domain" description="N-acetyltransferase" evidence="1">
    <location>
        <begin position="27"/>
        <end position="189"/>
    </location>
</feature>
<proteinExistence type="predicted"/>
<reference evidence="2 3" key="1">
    <citation type="submission" date="2020-02" db="EMBL/GenBank/DDBJ databases">
        <authorList>
            <person name="Li X.-J."/>
            <person name="Han X.-M."/>
        </authorList>
    </citation>
    <scope>NUCLEOTIDE SEQUENCE [LARGE SCALE GENOMIC DNA]</scope>
    <source>
        <strain evidence="2 3">CCTCC AB 2017055</strain>
    </source>
</reference>
<evidence type="ECO:0000259" key="1">
    <source>
        <dbReference type="PROSITE" id="PS51186"/>
    </source>
</evidence>
<dbReference type="AlphaFoldDB" id="A0A6L9S799"/>
<dbReference type="PANTHER" id="PTHR43441">
    <property type="entry name" value="RIBOSOMAL-PROTEIN-SERINE ACETYLTRANSFERASE"/>
    <property type="match status" value="1"/>
</dbReference>
<dbReference type="InterPro" id="IPR051908">
    <property type="entry name" value="Ribosomal_N-acetyltransferase"/>
</dbReference>
<name>A0A6L9S799_9ACTN</name>
<keyword evidence="3" id="KW-1185">Reference proteome</keyword>
<dbReference type="GO" id="GO:0008999">
    <property type="term" value="F:protein-N-terminal-alanine acetyltransferase activity"/>
    <property type="evidence" value="ECO:0007669"/>
    <property type="project" value="TreeGrafter"/>
</dbReference>
<dbReference type="PANTHER" id="PTHR43441:SF10">
    <property type="entry name" value="ACETYLTRANSFERASE"/>
    <property type="match status" value="1"/>
</dbReference>
<dbReference type="PROSITE" id="PS51186">
    <property type="entry name" value="GNAT"/>
    <property type="match status" value="1"/>
</dbReference>
<dbReference type="GO" id="GO:0005737">
    <property type="term" value="C:cytoplasm"/>
    <property type="evidence" value="ECO:0007669"/>
    <property type="project" value="TreeGrafter"/>
</dbReference>
<dbReference type="GO" id="GO:1990189">
    <property type="term" value="F:protein N-terminal-serine acetyltransferase activity"/>
    <property type="evidence" value="ECO:0007669"/>
    <property type="project" value="TreeGrafter"/>
</dbReference>